<feature type="compositionally biased region" description="Polar residues" evidence="1">
    <location>
        <begin position="112"/>
        <end position="121"/>
    </location>
</feature>
<feature type="compositionally biased region" description="Basic and acidic residues" evidence="1">
    <location>
        <begin position="122"/>
        <end position="149"/>
    </location>
</feature>
<evidence type="ECO:0000313" key="2">
    <source>
        <dbReference type="EMBL" id="PLN78943.1"/>
    </source>
</evidence>
<accession>A0A2J5HP53</accession>
<name>A0A2J5HP53_9EURO</name>
<gene>
    <name evidence="2" type="ORF">BDW42DRAFT_136494</name>
</gene>
<organism evidence="2 3">
    <name type="scientific">Aspergillus taichungensis</name>
    <dbReference type="NCBI Taxonomy" id="482145"/>
    <lineage>
        <taxon>Eukaryota</taxon>
        <taxon>Fungi</taxon>
        <taxon>Dikarya</taxon>
        <taxon>Ascomycota</taxon>
        <taxon>Pezizomycotina</taxon>
        <taxon>Eurotiomycetes</taxon>
        <taxon>Eurotiomycetidae</taxon>
        <taxon>Eurotiales</taxon>
        <taxon>Aspergillaceae</taxon>
        <taxon>Aspergillus</taxon>
        <taxon>Aspergillus subgen. Circumdati</taxon>
    </lineage>
</organism>
<keyword evidence="3" id="KW-1185">Reference proteome</keyword>
<dbReference type="AlphaFoldDB" id="A0A2J5HP53"/>
<feature type="compositionally biased region" description="Basic and acidic residues" evidence="1">
    <location>
        <begin position="1067"/>
        <end position="1088"/>
    </location>
</feature>
<dbReference type="EMBL" id="KZ559568">
    <property type="protein sequence ID" value="PLN78943.1"/>
    <property type="molecule type" value="Genomic_DNA"/>
</dbReference>
<dbReference type="OrthoDB" id="410701at2759"/>
<evidence type="ECO:0000256" key="1">
    <source>
        <dbReference type="SAM" id="MobiDB-lite"/>
    </source>
</evidence>
<sequence>MSSVWNHVQGRSRVSSLRAAHLFNARPWRKGPLHNIYYRPSISSNPLPPMTNSLLDAPSSTRFLSASSIPIALSNDSTDNNAPDEPKVDGTSLGGTWSHLRPDPSLHLSLFSHPNNQQNQQLDREDYDPNRHSAPGEKSSSERPPDGHPRSNPKARTRNARRPSKHEANQSFDPTPTEYLLDSLRRTDSLNWSTQNQDLSQPLQPILCPYQRWKFRRHHRPSLQAITADYIRYVEPCLDLDSPAEPPLKDALQKVFSEKTTKYLMAREYGVADVAAWAWVLRSKTLSRAALRLLALESSQKKTTDGSTSRMPPFIPLLLLREPLDSRTFRLLLVYSLHLISGKPLPPTGLSGDLLSDESIFEEIQPSETASPFLDPNMCASFVVRLLHHARELWPSAQLPIARAFAFYLNCSAGDRPPRAAATPKTDRLMAQKMNMCLRLLSLPCKAAPFTSVPIQQQAQFELLKAMSKHQPPLPVSRRAYQGIIAVQLAHKKTPAERQSARLKAPSWPPWKEEKLGIDFERGVEGMTSRAMRVMSQMKEAGYAHCRWEEVSSIYAGWDTDRSPTIQTRTLMRQPTEVRGPLGDPAHHTIWEARIRTTRTVREAWACFLSYRDQGLPPCGNIYAAMAEKLIFRREAVERGFDPASDVLPGDGRETFPEPSSARDLIYVHTEPPTLDELLQQMLLQGIKPRGRFLALLLRTAPTFSSGINYLCCSELETEKVHALCTVWSHKSSYEHSREALEGLPDYLFSSFIRFLCKFADFDRSDLTHGARAVDIFPILMSEPSDSSSTTITLLPHNEEFGLEGEGRHPKTLSHAINLVRARRSRASQPWDFVLSALGKTRVTDPSRKISRTTQVVLGWYEMLETLRWREQCNVEPSLQGLRALCASFSRVVAAGVRSPDAVEDGLEVVRQAAWRQGTELAHLQFLSPGFSNLVQHGLGILKSQFDHLVLLDPTTSSLFERGASSLENATEAQVTLPPLFQVPSPAILHAFVRALGLAEDVDGLLSLLRWISQHAQTLQATSEEHLNGERMMRRTLVATRMFLEGYWGRGGWESYRWYDTVEQDEHEHEHEHEHEYEHEHRGEHSEAFEESPDEGLVFADPNLQEAYDIVVATPSLGPWPTAEEVREYVQHHK</sequence>
<proteinExistence type="predicted"/>
<feature type="region of interest" description="Disordered" evidence="1">
    <location>
        <begin position="1067"/>
        <end position="1094"/>
    </location>
</feature>
<feature type="compositionally biased region" description="Basic residues" evidence="1">
    <location>
        <begin position="151"/>
        <end position="164"/>
    </location>
</feature>
<feature type="region of interest" description="Disordered" evidence="1">
    <location>
        <begin position="73"/>
        <end position="177"/>
    </location>
</feature>
<dbReference type="Proteomes" id="UP000235023">
    <property type="component" value="Unassembled WGS sequence"/>
</dbReference>
<evidence type="ECO:0000313" key="3">
    <source>
        <dbReference type="Proteomes" id="UP000235023"/>
    </source>
</evidence>
<reference evidence="3" key="1">
    <citation type="submission" date="2017-12" db="EMBL/GenBank/DDBJ databases">
        <authorList>
            <consortium name="DOE Joint Genome Institute"/>
            <person name="Mondo S.J."/>
            <person name="Kjaerbolling I."/>
            <person name="Vesth T.C."/>
            <person name="Frisvad J.C."/>
            <person name="Nybo J.L."/>
            <person name="Theobald S."/>
            <person name="Kuo A."/>
            <person name="Bowyer P."/>
            <person name="Matsuda Y."/>
            <person name="Lyhne E.K."/>
            <person name="Kogle M.E."/>
            <person name="Clum A."/>
            <person name="Lipzen A."/>
            <person name="Salamov A."/>
            <person name="Ngan C.Y."/>
            <person name="Daum C."/>
            <person name="Chiniquy J."/>
            <person name="Barry K."/>
            <person name="LaButti K."/>
            <person name="Haridas S."/>
            <person name="Simmons B.A."/>
            <person name="Magnuson J.K."/>
            <person name="Mortensen U.H."/>
            <person name="Larsen T.O."/>
            <person name="Grigoriev I.V."/>
            <person name="Baker S.E."/>
            <person name="Andersen M.R."/>
            <person name="Nordberg H.P."/>
            <person name="Cantor M.N."/>
            <person name="Hua S.X."/>
        </authorList>
    </citation>
    <scope>NUCLEOTIDE SEQUENCE [LARGE SCALE GENOMIC DNA]</scope>
    <source>
        <strain evidence="3">IBT 19404</strain>
    </source>
</reference>
<protein>
    <submittedName>
        <fullName evidence="2">Uncharacterized protein</fullName>
    </submittedName>
</protein>